<comment type="similarity">
    <text evidence="2">Belongs to the peptidase S54 family.</text>
</comment>
<dbReference type="InterPro" id="IPR022764">
    <property type="entry name" value="Peptidase_S54_rhomboid_dom"/>
</dbReference>
<evidence type="ECO:0000313" key="10">
    <source>
        <dbReference type="Proteomes" id="UP000218366"/>
    </source>
</evidence>
<feature type="transmembrane region" description="Helical" evidence="7">
    <location>
        <begin position="12"/>
        <end position="38"/>
    </location>
</feature>
<comment type="caution">
    <text evidence="9">The sequence shown here is derived from an EMBL/GenBank/DDBJ whole genome shotgun (WGS) entry which is preliminary data.</text>
</comment>
<keyword evidence="10" id="KW-1185">Reference proteome</keyword>
<evidence type="ECO:0000256" key="5">
    <source>
        <dbReference type="ARBA" id="ARBA00022989"/>
    </source>
</evidence>
<dbReference type="RefSeq" id="WP_096341386.1">
    <property type="nucleotide sequence ID" value="NZ_NWMW01000001.1"/>
</dbReference>
<feature type="transmembrane region" description="Helical" evidence="7">
    <location>
        <begin position="184"/>
        <end position="204"/>
    </location>
</feature>
<dbReference type="EMBL" id="NWMW01000001">
    <property type="protein sequence ID" value="PCD02986.1"/>
    <property type="molecule type" value="Genomic_DNA"/>
</dbReference>
<dbReference type="GO" id="GO:0016020">
    <property type="term" value="C:membrane"/>
    <property type="evidence" value="ECO:0007669"/>
    <property type="project" value="UniProtKB-SubCell"/>
</dbReference>
<dbReference type="PANTHER" id="PTHR43731">
    <property type="entry name" value="RHOMBOID PROTEASE"/>
    <property type="match status" value="1"/>
</dbReference>
<keyword evidence="6 7" id="KW-0472">Membrane</keyword>
<feature type="transmembrane region" description="Helical" evidence="7">
    <location>
        <begin position="121"/>
        <end position="140"/>
    </location>
</feature>
<evidence type="ECO:0000256" key="3">
    <source>
        <dbReference type="ARBA" id="ARBA00022692"/>
    </source>
</evidence>
<accession>A0A2A4B5R9</accession>
<dbReference type="Gene3D" id="1.20.1540.10">
    <property type="entry name" value="Rhomboid-like"/>
    <property type="match status" value="1"/>
</dbReference>
<evidence type="ECO:0000256" key="1">
    <source>
        <dbReference type="ARBA" id="ARBA00004141"/>
    </source>
</evidence>
<dbReference type="Proteomes" id="UP000218366">
    <property type="component" value="Unassembled WGS sequence"/>
</dbReference>
<feature type="domain" description="Peptidase S54 rhomboid" evidence="8">
    <location>
        <begin position="59"/>
        <end position="204"/>
    </location>
</feature>
<dbReference type="InterPro" id="IPR035952">
    <property type="entry name" value="Rhomboid-like_sf"/>
</dbReference>
<keyword evidence="5 7" id="KW-1133">Transmembrane helix</keyword>
<dbReference type="GO" id="GO:0006508">
    <property type="term" value="P:proteolysis"/>
    <property type="evidence" value="ECO:0007669"/>
    <property type="project" value="UniProtKB-KW"/>
</dbReference>
<dbReference type="PANTHER" id="PTHR43731:SF14">
    <property type="entry name" value="PRESENILIN-ASSOCIATED RHOMBOID-LIKE PROTEIN, MITOCHONDRIAL"/>
    <property type="match status" value="1"/>
</dbReference>
<dbReference type="SUPFAM" id="SSF144091">
    <property type="entry name" value="Rhomboid-like"/>
    <property type="match status" value="1"/>
</dbReference>
<name>A0A2A4B5R9_9SPHN</name>
<dbReference type="Pfam" id="PF01694">
    <property type="entry name" value="Rhomboid"/>
    <property type="match status" value="1"/>
</dbReference>
<sequence>MLTRASATAAIAIVTAIAGAVLILSDMVGYAAVYAGFIPARIGDALPLLDQSDLLPVWLTPFSATLVHASLFHLGFNLLMLGYTGMAAERALGTKGIVVLYLVGAIGAVAAQWLIDPASAVPMIGASGAISAIVGAYSLLYSRNRTRAIGPVSARAVQIIWLVAAWTAINLLVTFISAGTDMPVAGAAHVGGFIVGVALARPLIRWQWRHA</sequence>
<protein>
    <submittedName>
        <fullName evidence="9">Rhomboid family intramembrane serine protease</fullName>
    </submittedName>
</protein>
<dbReference type="GO" id="GO:0004252">
    <property type="term" value="F:serine-type endopeptidase activity"/>
    <property type="evidence" value="ECO:0007669"/>
    <property type="project" value="InterPro"/>
</dbReference>
<dbReference type="OrthoDB" id="9813074at2"/>
<proteinExistence type="inferred from homology"/>
<reference evidence="9 10" key="1">
    <citation type="submission" date="2017-09" db="EMBL/GenBank/DDBJ databases">
        <title>Sphingomonas spermidinifaciens 9NM-10, whole genome shotgun sequence.</title>
        <authorList>
            <person name="Feng G."/>
            <person name="Zhu H."/>
        </authorList>
    </citation>
    <scope>NUCLEOTIDE SEQUENCE [LARGE SCALE GENOMIC DNA]</scope>
    <source>
        <strain evidence="9 10">9NM-10</strain>
    </source>
</reference>
<comment type="subcellular location">
    <subcellularLocation>
        <location evidence="1">Membrane</location>
        <topology evidence="1">Multi-pass membrane protein</topology>
    </subcellularLocation>
</comment>
<evidence type="ECO:0000256" key="4">
    <source>
        <dbReference type="ARBA" id="ARBA00022801"/>
    </source>
</evidence>
<keyword evidence="3 7" id="KW-0812">Transmembrane</keyword>
<feature type="transmembrane region" description="Helical" evidence="7">
    <location>
        <begin position="96"/>
        <end position="115"/>
    </location>
</feature>
<dbReference type="AlphaFoldDB" id="A0A2A4B5R9"/>
<evidence type="ECO:0000256" key="6">
    <source>
        <dbReference type="ARBA" id="ARBA00023136"/>
    </source>
</evidence>
<organism evidence="9 10">
    <name type="scientific">Sphingomonas spermidinifaciens</name>
    <dbReference type="NCBI Taxonomy" id="1141889"/>
    <lineage>
        <taxon>Bacteria</taxon>
        <taxon>Pseudomonadati</taxon>
        <taxon>Pseudomonadota</taxon>
        <taxon>Alphaproteobacteria</taxon>
        <taxon>Sphingomonadales</taxon>
        <taxon>Sphingomonadaceae</taxon>
        <taxon>Sphingomonas</taxon>
    </lineage>
</organism>
<gene>
    <name evidence="9" type="ORF">COC42_00675</name>
</gene>
<dbReference type="InterPro" id="IPR050925">
    <property type="entry name" value="Rhomboid_protease_S54"/>
</dbReference>
<keyword evidence="4" id="KW-0378">Hydrolase</keyword>
<evidence type="ECO:0000256" key="2">
    <source>
        <dbReference type="ARBA" id="ARBA00009045"/>
    </source>
</evidence>
<evidence type="ECO:0000313" key="9">
    <source>
        <dbReference type="EMBL" id="PCD02986.1"/>
    </source>
</evidence>
<evidence type="ECO:0000256" key="7">
    <source>
        <dbReference type="SAM" id="Phobius"/>
    </source>
</evidence>
<feature type="transmembrane region" description="Helical" evidence="7">
    <location>
        <begin position="152"/>
        <end position="178"/>
    </location>
</feature>
<feature type="transmembrane region" description="Helical" evidence="7">
    <location>
        <begin position="58"/>
        <end position="84"/>
    </location>
</feature>
<keyword evidence="9" id="KW-0645">Protease</keyword>
<evidence type="ECO:0000259" key="8">
    <source>
        <dbReference type="Pfam" id="PF01694"/>
    </source>
</evidence>